<dbReference type="InterPro" id="IPR012677">
    <property type="entry name" value="Nucleotide-bd_a/b_plait_sf"/>
</dbReference>
<evidence type="ECO:0000256" key="1">
    <source>
        <dbReference type="PROSITE-ProRule" id="PRU00182"/>
    </source>
</evidence>
<comment type="caution">
    <text evidence="3">The sequence shown here is derived from an EMBL/GenBank/DDBJ whole genome shotgun (WGS) entry which is preliminary data.</text>
</comment>
<dbReference type="Gene3D" id="3.10.290.10">
    <property type="entry name" value="RNA-binding S4 domain"/>
    <property type="match status" value="1"/>
</dbReference>
<accession>A0ABT6H266</accession>
<dbReference type="InterPro" id="IPR036986">
    <property type="entry name" value="S4_RNA-bd_sf"/>
</dbReference>
<dbReference type="Gene3D" id="3.30.70.330">
    <property type="match status" value="1"/>
</dbReference>
<keyword evidence="4" id="KW-1185">Reference proteome</keyword>
<dbReference type="InterPro" id="IPR040591">
    <property type="entry name" value="RqcP2_RBD"/>
</dbReference>
<dbReference type="Gene3D" id="3.30.1370.160">
    <property type="match status" value="1"/>
</dbReference>
<name>A0ABT6H266_9BACI</name>
<evidence type="ECO:0000259" key="2">
    <source>
        <dbReference type="SMART" id="SM00363"/>
    </source>
</evidence>
<evidence type="ECO:0000313" key="3">
    <source>
        <dbReference type="EMBL" id="MDG5752526.1"/>
    </source>
</evidence>
<dbReference type="Proteomes" id="UP001218246">
    <property type="component" value="Unassembled WGS sequence"/>
</dbReference>
<dbReference type="SUPFAM" id="SSF55174">
    <property type="entry name" value="Alpha-L RNA-binding motif"/>
    <property type="match status" value="1"/>
</dbReference>
<reference evidence="3 4" key="1">
    <citation type="submission" date="2023-04" db="EMBL/GenBank/DDBJ databases">
        <title>Ectobacillus antri isolated from activated sludge.</title>
        <authorList>
            <person name="Yan P."/>
            <person name="Liu X."/>
        </authorList>
    </citation>
    <scope>NUCLEOTIDE SEQUENCE [LARGE SCALE GENOMIC DNA]</scope>
    <source>
        <strain evidence="3 4">C18H</strain>
    </source>
</reference>
<feature type="domain" description="RNA-binding S4" evidence="2">
    <location>
        <begin position="178"/>
        <end position="240"/>
    </location>
</feature>
<dbReference type="CDD" id="cd00165">
    <property type="entry name" value="S4"/>
    <property type="match status" value="1"/>
</dbReference>
<protein>
    <submittedName>
        <fullName evidence="3">RNA-binding protein</fullName>
    </submittedName>
</protein>
<evidence type="ECO:0000313" key="4">
    <source>
        <dbReference type="Proteomes" id="UP001218246"/>
    </source>
</evidence>
<keyword evidence="1" id="KW-0694">RNA-binding</keyword>
<dbReference type="Pfam" id="PF17774">
    <property type="entry name" value="YlmH_RBD"/>
    <property type="match status" value="1"/>
</dbReference>
<dbReference type="EMBL" id="JARULN010000001">
    <property type="protein sequence ID" value="MDG5752526.1"/>
    <property type="molecule type" value="Genomic_DNA"/>
</dbReference>
<proteinExistence type="predicted"/>
<sequence length="254" mass="29200">MSIYDHFRPEEAVFVDRVIEWRNNAEQYYKMKLTDFLDPREQQIINALMPDKAVRFYGGADGTERRRALILPPYYEPNVADFQIEALRIQYAAKFFSIEHRQMLGALMSLGLKREKYGDIFIGKDEVYLFVAKEIADYIIMNLQSVGKAKIGVSFAEGQRIILPAEEWTEKSGTVSSLRVDALLAEMFNISRQKTQLLIKGGLVKVNWKVIEQPSYECFSGDVLSARGHGRAKILSIDGKSKRDKWKIMYGLLK</sequence>
<dbReference type="SMART" id="SM00363">
    <property type="entry name" value="S4"/>
    <property type="match status" value="1"/>
</dbReference>
<dbReference type="InterPro" id="IPR002942">
    <property type="entry name" value="S4_RNA-bd"/>
</dbReference>
<dbReference type="Pfam" id="PF01479">
    <property type="entry name" value="S4"/>
    <property type="match status" value="1"/>
</dbReference>
<gene>
    <name evidence="3" type="ORF">P6P90_00735</name>
</gene>
<dbReference type="RefSeq" id="WP_278017880.1">
    <property type="nucleotide sequence ID" value="NZ_JARRRY010000001.1"/>
</dbReference>
<dbReference type="PROSITE" id="PS50889">
    <property type="entry name" value="S4"/>
    <property type="match status" value="1"/>
</dbReference>
<organism evidence="3 4">
    <name type="scientific">Ectobacillus antri</name>
    <dbReference type="NCBI Taxonomy" id="2486280"/>
    <lineage>
        <taxon>Bacteria</taxon>
        <taxon>Bacillati</taxon>
        <taxon>Bacillota</taxon>
        <taxon>Bacilli</taxon>
        <taxon>Bacillales</taxon>
        <taxon>Bacillaceae</taxon>
        <taxon>Ectobacillus</taxon>
    </lineage>
</organism>